<feature type="chain" id="PRO_5012877212" evidence="1">
    <location>
        <begin position="20"/>
        <end position="269"/>
    </location>
</feature>
<proteinExistence type="predicted"/>
<feature type="signal peptide" evidence="1">
    <location>
        <begin position="1"/>
        <end position="19"/>
    </location>
</feature>
<dbReference type="NCBIfam" id="NF047539">
    <property type="entry name" value="XAC2610_fam"/>
    <property type="match status" value="1"/>
</dbReference>
<keyword evidence="1" id="KW-0732">Signal</keyword>
<protein>
    <submittedName>
        <fullName evidence="2">Uncharacterized protein</fullName>
    </submittedName>
</protein>
<dbReference type="Proteomes" id="UP000219281">
    <property type="component" value="Unassembled WGS sequence"/>
</dbReference>
<name>A0A285ZUK4_9SPHI</name>
<accession>A0A285ZUK4</accession>
<organism evidence="2 3">
    <name type="scientific">Pedobacter xixiisoli</name>
    <dbReference type="NCBI Taxonomy" id="1476464"/>
    <lineage>
        <taxon>Bacteria</taxon>
        <taxon>Pseudomonadati</taxon>
        <taxon>Bacteroidota</taxon>
        <taxon>Sphingobacteriia</taxon>
        <taxon>Sphingobacteriales</taxon>
        <taxon>Sphingobacteriaceae</taxon>
        <taxon>Pedobacter</taxon>
    </lineage>
</organism>
<gene>
    <name evidence="2" type="ORF">SAMN06297358_1168</name>
</gene>
<dbReference type="AlphaFoldDB" id="A0A285ZUK4"/>
<dbReference type="EMBL" id="OCMT01000001">
    <property type="protein sequence ID" value="SOD13341.1"/>
    <property type="molecule type" value="Genomic_DNA"/>
</dbReference>
<evidence type="ECO:0000313" key="3">
    <source>
        <dbReference type="Proteomes" id="UP000219281"/>
    </source>
</evidence>
<sequence length="269" mass="31358">MKCKYLVFLAFLMPMATIAQMKLKSVGTAKPIELTLGWQDRKAAFVWYKGQKEPISLKFKSLDIDSSDRESGQPNFNSYKFTEMYQGKATGEYGFTEWPRNVDDIYYIRYRDGKKFKFELVEDEEPYDGKSMAFLHQVQFHYYSFFKDSLTIVYPNGSRSKLLLNELDEGKSRRMDIKDYNFDGISDISFDITSADGLNVAYDIFIYNSTTKKFEKLKEPANVGCGNMVNLKINNQRKELITMCKSGPRWKSFTYKFNQSGKLVLVRKE</sequence>
<evidence type="ECO:0000256" key="1">
    <source>
        <dbReference type="SAM" id="SignalP"/>
    </source>
</evidence>
<dbReference type="InterPro" id="IPR058087">
    <property type="entry name" value="XAC2610_dom"/>
</dbReference>
<dbReference type="RefSeq" id="WP_138765755.1">
    <property type="nucleotide sequence ID" value="NZ_OCMT01000001.1"/>
</dbReference>
<reference evidence="3" key="1">
    <citation type="submission" date="2017-09" db="EMBL/GenBank/DDBJ databases">
        <authorList>
            <person name="Varghese N."/>
            <person name="Submissions S."/>
        </authorList>
    </citation>
    <scope>NUCLEOTIDE SEQUENCE [LARGE SCALE GENOMIC DNA]</scope>
    <source>
        <strain evidence="3">CGMCC 1.12803</strain>
    </source>
</reference>
<evidence type="ECO:0000313" key="2">
    <source>
        <dbReference type="EMBL" id="SOD13341.1"/>
    </source>
</evidence>
<keyword evidence="3" id="KW-1185">Reference proteome</keyword>
<dbReference type="OrthoDB" id="8431028at2"/>